<sequence>MRLAESAAEGLAEFTGHPELPEICPAGPLNGDFPILTLRGPREKTVPRKPPTEKPATEASPWPVSQIQGCAVDSVTPQGRH</sequence>
<organism evidence="2 3">
    <name type="scientific">Candidatus Cryptobacteroides faecavium</name>
    <dbReference type="NCBI Taxonomy" id="2840762"/>
    <lineage>
        <taxon>Bacteria</taxon>
        <taxon>Pseudomonadati</taxon>
        <taxon>Bacteroidota</taxon>
        <taxon>Bacteroidia</taxon>
        <taxon>Bacteroidales</taxon>
        <taxon>Candidatus Cryptobacteroides</taxon>
    </lineage>
</organism>
<reference evidence="2" key="1">
    <citation type="submission" date="2020-10" db="EMBL/GenBank/DDBJ databases">
        <authorList>
            <person name="Gilroy R."/>
        </authorList>
    </citation>
    <scope>NUCLEOTIDE SEQUENCE</scope>
    <source>
        <strain evidence="2">B2-22910</strain>
    </source>
</reference>
<name>A0A9D9NFC7_9BACT</name>
<dbReference type="Proteomes" id="UP000823603">
    <property type="component" value="Unassembled WGS sequence"/>
</dbReference>
<gene>
    <name evidence="2" type="ORF">IAB82_07715</name>
</gene>
<dbReference type="AlphaFoldDB" id="A0A9D9NFC7"/>
<feature type="compositionally biased region" description="Basic and acidic residues" evidence="1">
    <location>
        <begin position="40"/>
        <end position="56"/>
    </location>
</feature>
<evidence type="ECO:0000313" key="3">
    <source>
        <dbReference type="Proteomes" id="UP000823603"/>
    </source>
</evidence>
<protein>
    <submittedName>
        <fullName evidence="2">Uncharacterized protein</fullName>
    </submittedName>
</protein>
<evidence type="ECO:0000256" key="1">
    <source>
        <dbReference type="SAM" id="MobiDB-lite"/>
    </source>
</evidence>
<comment type="caution">
    <text evidence="2">The sequence shown here is derived from an EMBL/GenBank/DDBJ whole genome shotgun (WGS) entry which is preliminary data.</text>
</comment>
<proteinExistence type="predicted"/>
<feature type="region of interest" description="Disordered" evidence="1">
    <location>
        <begin position="34"/>
        <end position="81"/>
    </location>
</feature>
<reference evidence="2" key="2">
    <citation type="journal article" date="2021" name="PeerJ">
        <title>Extensive microbial diversity within the chicken gut microbiome revealed by metagenomics and culture.</title>
        <authorList>
            <person name="Gilroy R."/>
            <person name="Ravi A."/>
            <person name="Getino M."/>
            <person name="Pursley I."/>
            <person name="Horton D.L."/>
            <person name="Alikhan N.F."/>
            <person name="Baker D."/>
            <person name="Gharbi K."/>
            <person name="Hall N."/>
            <person name="Watson M."/>
            <person name="Adriaenssens E.M."/>
            <person name="Foster-Nyarko E."/>
            <person name="Jarju S."/>
            <person name="Secka A."/>
            <person name="Antonio M."/>
            <person name="Oren A."/>
            <person name="Chaudhuri R.R."/>
            <person name="La Ragione R."/>
            <person name="Hildebrand F."/>
            <person name="Pallen M.J."/>
        </authorList>
    </citation>
    <scope>NUCLEOTIDE SEQUENCE</scope>
    <source>
        <strain evidence="2">B2-22910</strain>
    </source>
</reference>
<evidence type="ECO:0000313" key="2">
    <source>
        <dbReference type="EMBL" id="MBO8471661.1"/>
    </source>
</evidence>
<dbReference type="EMBL" id="JADIMB010000114">
    <property type="protein sequence ID" value="MBO8471661.1"/>
    <property type="molecule type" value="Genomic_DNA"/>
</dbReference>
<accession>A0A9D9NFC7</accession>